<organism evidence="1 2">
    <name type="scientific">Halolamina pelagica</name>
    <dbReference type="NCBI Taxonomy" id="699431"/>
    <lineage>
        <taxon>Archaea</taxon>
        <taxon>Methanobacteriati</taxon>
        <taxon>Methanobacteriota</taxon>
        <taxon>Stenosarchaea group</taxon>
        <taxon>Halobacteria</taxon>
        <taxon>Halobacteriales</taxon>
        <taxon>Haloferacaceae</taxon>
    </lineage>
</organism>
<dbReference type="OrthoDB" id="377743at2157"/>
<dbReference type="EMBL" id="FOXI01000027">
    <property type="protein sequence ID" value="SFQ17418.1"/>
    <property type="molecule type" value="Genomic_DNA"/>
</dbReference>
<sequence>MDRTSIPLGTATRDALKEYKEEHDLENYNAAVQDLLPDEKGLGGSTIK</sequence>
<dbReference type="AlphaFoldDB" id="A0A1I5WCL7"/>
<protein>
    <submittedName>
        <fullName evidence="1">Uncharacterized protein</fullName>
    </submittedName>
</protein>
<dbReference type="RefSeq" id="WP_166623322.1">
    <property type="nucleotide sequence ID" value="NZ_FOXI01000027.1"/>
</dbReference>
<accession>A0A1I5WCL7</accession>
<keyword evidence="2" id="KW-1185">Reference proteome</keyword>
<name>A0A1I5WCL7_9EURY</name>
<dbReference type="Proteomes" id="UP000183769">
    <property type="component" value="Unassembled WGS sequence"/>
</dbReference>
<evidence type="ECO:0000313" key="2">
    <source>
        <dbReference type="Proteomes" id="UP000183769"/>
    </source>
</evidence>
<evidence type="ECO:0000313" key="1">
    <source>
        <dbReference type="EMBL" id="SFQ17418.1"/>
    </source>
</evidence>
<proteinExistence type="predicted"/>
<gene>
    <name evidence="1" type="ORF">SAMN05216277_1279</name>
</gene>
<reference evidence="2" key="1">
    <citation type="submission" date="2016-10" db="EMBL/GenBank/DDBJ databases">
        <authorList>
            <person name="Varghese N."/>
            <person name="Submissions S."/>
        </authorList>
    </citation>
    <scope>NUCLEOTIDE SEQUENCE [LARGE SCALE GENOMIC DNA]</scope>
    <source>
        <strain evidence="2">CGMCC 1.10329</strain>
    </source>
</reference>